<dbReference type="InterPro" id="IPR009492">
    <property type="entry name" value="TniQ"/>
</dbReference>
<proteinExistence type="predicted"/>
<dbReference type="Proteomes" id="UP000035904">
    <property type="component" value="Unassembled WGS sequence"/>
</dbReference>
<dbReference type="AlphaFoldDB" id="A0A0J1I1R1"/>
<feature type="domain" description="Transposon Tn7 transposition protein TnsD C-terminal" evidence="2">
    <location>
        <begin position="205"/>
        <end position="570"/>
    </location>
</feature>
<name>A0A0J1I1R1_BACAN</name>
<dbReference type="Pfam" id="PF06527">
    <property type="entry name" value="TniQ"/>
    <property type="match status" value="1"/>
</dbReference>
<dbReference type="InterPro" id="IPR032750">
    <property type="entry name" value="TnsD_C"/>
</dbReference>
<organism evidence="3 4">
    <name type="scientific">Bacillus anthracis</name>
    <name type="common">anthrax bacterium</name>
    <dbReference type="NCBI Taxonomy" id="1392"/>
    <lineage>
        <taxon>Bacteria</taxon>
        <taxon>Bacillati</taxon>
        <taxon>Bacillota</taxon>
        <taxon>Bacilli</taxon>
        <taxon>Bacillales</taxon>
        <taxon>Bacillaceae</taxon>
        <taxon>Bacillus</taxon>
        <taxon>Bacillus cereus group</taxon>
    </lineage>
</organism>
<feature type="domain" description="TniQ" evidence="1">
    <location>
        <begin position="4"/>
        <end position="162"/>
    </location>
</feature>
<gene>
    <name evidence="3" type="ORF">ABW01_07975</name>
</gene>
<evidence type="ECO:0000259" key="2">
    <source>
        <dbReference type="Pfam" id="PF15978"/>
    </source>
</evidence>
<protein>
    <submittedName>
        <fullName evidence="3">Tn7 transposition protein D</fullName>
    </submittedName>
</protein>
<comment type="caution">
    <text evidence="3">The sequence shown here is derived from an EMBL/GenBank/DDBJ whole genome shotgun (WGS) entry which is preliminary data.</text>
</comment>
<dbReference type="Pfam" id="PF15978">
    <property type="entry name" value="TnsD"/>
    <property type="match status" value="1"/>
</dbReference>
<accession>A0A0J1I1R1</accession>
<dbReference type="PATRIC" id="fig|1392.242.peg.4072"/>
<sequence>MISYFPTPYKNELLYSIIARYHYHSAHKSRGETMVNLFGNMAKKFEVDIPSGVNVIVEKLQDVSKGLSVDYFIENHTILPLFGHFMEENRYHKVLGKIKGEDNAAVTMRTIQKLNDDVKRKEHLYFCKECLKEQFETHGEGFWNRFHQVPGVFVCTQHKICLTKLSKYHLRKKWNTFIIPNINDLHSNKEDIVVSEKSLEILLDIANDIEYIFNENLTVYPHQYYHNKYIELLKIQGIGYPEIKRKYSLAEKILDFYPKEVLDLLNSNLSPDDPLCWARYITEKSRIKNLHPVRHLLIMRLLGVSVRNFYEKDYSYHPFGFGPWICMNNLAGHYMEACVEDLETNVHQAYRRVQGDFTCNCGFKYRLILPEQTPLEVKNFPQRIIDRGDLWRSEFEKILSENLTLREISRITKISCVTLRKIKKQVFSGKETINNRGPRRRKASLDEEKTQKYKEEWEIIFKKNPNLKRTQLKALNQGAFDWLRRNDKAWLENHLPTAKWKNKSNKAYYIRMDSKLLKDAQEAYSNWPSYEEGKGKLQRITINGLLTHMGIATVLLTENGHNYPLLKEFIESAIETKEEFQKRRIKHLLDNKFSAQIVTVPKIKQLASVYQSPNRENERYLEEQVELHNKKVNM</sequence>
<evidence type="ECO:0000259" key="1">
    <source>
        <dbReference type="Pfam" id="PF06527"/>
    </source>
</evidence>
<evidence type="ECO:0000313" key="3">
    <source>
        <dbReference type="EMBL" id="KLV19882.1"/>
    </source>
</evidence>
<evidence type="ECO:0000313" key="4">
    <source>
        <dbReference type="Proteomes" id="UP000035904"/>
    </source>
</evidence>
<reference evidence="3 4" key="1">
    <citation type="submission" date="2015-05" db="EMBL/GenBank/DDBJ databases">
        <title>Whole genome sequence and identification of bacterial endophytes from Costus igneus.</title>
        <authorList>
            <person name="Lee Y.P."/>
            <person name="Gan H.M."/>
            <person name="Eng W."/>
            <person name="Wheatley M.S."/>
            <person name="Caraballo A."/>
            <person name="Polter S."/>
            <person name="Savka M.A."/>
            <person name="Hudson A.O."/>
        </authorList>
    </citation>
    <scope>NUCLEOTIDE SEQUENCE [LARGE SCALE GENOMIC DNA]</scope>
    <source>
        <strain evidence="3 4">RIT375</strain>
    </source>
</reference>
<dbReference type="EMBL" id="LDPG01000003">
    <property type="protein sequence ID" value="KLV19882.1"/>
    <property type="molecule type" value="Genomic_DNA"/>
</dbReference>